<dbReference type="SUPFAM" id="SSF56235">
    <property type="entry name" value="N-terminal nucleophile aminohydrolases (Ntn hydrolases)"/>
    <property type="match status" value="1"/>
</dbReference>
<accession>A0A514CMB9</accession>
<dbReference type="InterPro" id="IPR001353">
    <property type="entry name" value="Proteasome_sua/b"/>
</dbReference>
<dbReference type="Gene3D" id="3.60.20.10">
    <property type="entry name" value="Glutamine Phosphoribosylpyrophosphate, subunit 1, domain 1"/>
    <property type="match status" value="1"/>
</dbReference>
<dbReference type="KEGG" id="echi:FKX85_18730"/>
<evidence type="ECO:0000313" key="2">
    <source>
        <dbReference type="Proteomes" id="UP000316614"/>
    </source>
</evidence>
<sequence length="247" mass="28172">MTFCLGIKTKHGIVGLSDTRITSGNETTTSKKVYVVNKNKHTFFVMTSGLRSVRDKAITYFTEVIEQQDDKFNKLYKTVNELGNQIKRVAKEDKEYLENSGLDFNLHAIIGGQLQDDAEPMLYLLYPQGNWIEIKSGTPFVIIGNTGFGNPVLRRSITYDESLEFAMKSAFLAFDATRISANDVDFPIDTVTLENHGFYIKEHRFEQNELIHISEFWNSRLKNAVSELPADVLNQAFQANEYPIDEH</sequence>
<dbReference type="InterPro" id="IPR029055">
    <property type="entry name" value="Ntn_hydrolases_N"/>
</dbReference>
<gene>
    <name evidence="1" type="ORF">FKX85_18730</name>
</gene>
<organism evidence="1 2">
    <name type="scientific">Echinicola soli</name>
    <dbReference type="NCBI Taxonomy" id="2591634"/>
    <lineage>
        <taxon>Bacteria</taxon>
        <taxon>Pseudomonadati</taxon>
        <taxon>Bacteroidota</taxon>
        <taxon>Cytophagia</taxon>
        <taxon>Cytophagales</taxon>
        <taxon>Cyclobacteriaceae</taxon>
        <taxon>Echinicola</taxon>
    </lineage>
</organism>
<dbReference type="Pfam" id="PF00227">
    <property type="entry name" value="Proteasome"/>
    <property type="match status" value="1"/>
</dbReference>
<name>A0A514CMB9_9BACT</name>
<dbReference type="Proteomes" id="UP000316614">
    <property type="component" value="Chromosome"/>
</dbReference>
<evidence type="ECO:0000313" key="1">
    <source>
        <dbReference type="EMBL" id="QDH80969.1"/>
    </source>
</evidence>
<dbReference type="AlphaFoldDB" id="A0A514CMB9"/>
<dbReference type="PIRSF" id="PIRSF009120">
    <property type="entry name" value="UCP009120_prtse"/>
    <property type="match status" value="1"/>
</dbReference>
<proteinExistence type="predicted"/>
<dbReference type="GO" id="GO:0051603">
    <property type="term" value="P:proteolysis involved in protein catabolic process"/>
    <property type="evidence" value="ECO:0007669"/>
    <property type="project" value="InterPro"/>
</dbReference>
<keyword evidence="2" id="KW-1185">Reference proteome</keyword>
<dbReference type="OrthoDB" id="9786336at2"/>
<dbReference type="InterPro" id="IPR016545">
    <property type="entry name" value="UCP009120_prtse"/>
</dbReference>
<dbReference type="EMBL" id="CP041253">
    <property type="protein sequence ID" value="QDH80969.1"/>
    <property type="molecule type" value="Genomic_DNA"/>
</dbReference>
<reference evidence="1 2" key="1">
    <citation type="submission" date="2019-06" db="EMBL/GenBank/DDBJ databases">
        <title>Echinicola alkalisoli sp. nov. isolated from saline soil.</title>
        <authorList>
            <person name="Sun J.-Q."/>
            <person name="Xu L."/>
        </authorList>
    </citation>
    <scope>NUCLEOTIDE SEQUENCE [LARGE SCALE GENOMIC DNA]</scope>
    <source>
        <strain evidence="1 2">LN3S3</strain>
    </source>
</reference>
<dbReference type="GO" id="GO:0005839">
    <property type="term" value="C:proteasome core complex"/>
    <property type="evidence" value="ECO:0007669"/>
    <property type="project" value="InterPro"/>
</dbReference>
<protein>
    <submittedName>
        <fullName evidence="1">Peptidase</fullName>
    </submittedName>
</protein>
<dbReference type="RefSeq" id="WP_141616185.1">
    <property type="nucleotide sequence ID" value="NZ_CP041253.1"/>
</dbReference>